<keyword evidence="4" id="KW-1185">Reference proteome</keyword>
<name>A0AAV1GZ03_XYRNO</name>
<evidence type="ECO:0000313" key="4">
    <source>
        <dbReference type="Proteomes" id="UP001178508"/>
    </source>
</evidence>
<feature type="transmembrane region" description="Helical" evidence="2">
    <location>
        <begin position="46"/>
        <end position="69"/>
    </location>
</feature>
<keyword evidence="2" id="KW-0472">Membrane</keyword>
<gene>
    <name evidence="3" type="ORF">XNOV1_A030913</name>
</gene>
<proteinExistence type="predicted"/>
<evidence type="ECO:0000256" key="1">
    <source>
        <dbReference type="SAM" id="MobiDB-lite"/>
    </source>
</evidence>
<reference evidence="3" key="1">
    <citation type="submission" date="2023-08" db="EMBL/GenBank/DDBJ databases">
        <authorList>
            <person name="Alioto T."/>
            <person name="Alioto T."/>
            <person name="Gomez Garrido J."/>
        </authorList>
    </citation>
    <scope>NUCLEOTIDE SEQUENCE</scope>
</reference>
<dbReference type="EMBL" id="OY660881">
    <property type="protein sequence ID" value="CAJ1078600.1"/>
    <property type="molecule type" value="Genomic_DNA"/>
</dbReference>
<dbReference type="AlphaFoldDB" id="A0AAV1GZ03"/>
<sequence length="128" mass="14228">MDCMTDAKRAHRGSPGQPALDKRSAGVTGLSPPADSGSKSNFKQRLIIWGVIANLVKPSFYLEWTLFLFTPNKRQRNPCSRMEKTWTRMICSFITFVSVCVRRAGVAADKPRTAASQLPSEYSDSLCL</sequence>
<feature type="region of interest" description="Disordered" evidence="1">
    <location>
        <begin position="1"/>
        <end position="40"/>
    </location>
</feature>
<keyword evidence="2" id="KW-1133">Transmembrane helix</keyword>
<keyword evidence="2" id="KW-0812">Transmembrane</keyword>
<protein>
    <submittedName>
        <fullName evidence="3">Uncharacterized protein</fullName>
    </submittedName>
</protein>
<evidence type="ECO:0000313" key="3">
    <source>
        <dbReference type="EMBL" id="CAJ1078600.1"/>
    </source>
</evidence>
<evidence type="ECO:0000256" key="2">
    <source>
        <dbReference type="SAM" id="Phobius"/>
    </source>
</evidence>
<dbReference type="Proteomes" id="UP001178508">
    <property type="component" value="Chromosome 18"/>
</dbReference>
<organism evidence="3 4">
    <name type="scientific">Xyrichtys novacula</name>
    <name type="common">Pearly razorfish</name>
    <name type="synonym">Hemipteronotus novacula</name>
    <dbReference type="NCBI Taxonomy" id="13765"/>
    <lineage>
        <taxon>Eukaryota</taxon>
        <taxon>Metazoa</taxon>
        <taxon>Chordata</taxon>
        <taxon>Craniata</taxon>
        <taxon>Vertebrata</taxon>
        <taxon>Euteleostomi</taxon>
        <taxon>Actinopterygii</taxon>
        <taxon>Neopterygii</taxon>
        <taxon>Teleostei</taxon>
        <taxon>Neoteleostei</taxon>
        <taxon>Acanthomorphata</taxon>
        <taxon>Eupercaria</taxon>
        <taxon>Labriformes</taxon>
        <taxon>Labridae</taxon>
        <taxon>Xyrichtys</taxon>
    </lineage>
</organism>
<accession>A0AAV1GZ03</accession>